<dbReference type="Proteomes" id="UP000198704">
    <property type="component" value="Unassembled WGS sequence"/>
</dbReference>
<protein>
    <submittedName>
        <fullName evidence="2">Uncharacterized protein</fullName>
    </submittedName>
</protein>
<proteinExistence type="predicted"/>
<dbReference type="EMBL" id="FNHS01000006">
    <property type="protein sequence ID" value="SDN21798.1"/>
    <property type="molecule type" value="Genomic_DNA"/>
</dbReference>
<dbReference type="OrthoDB" id="7999714at2"/>
<evidence type="ECO:0000313" key="3">
    <source>
        <dbReference type="Proteomes" id="UP000198704"/>
    </source>
</evidence>
<evidence type="ECO:0000313" key="2">
    <source>
        <dbReference type="EMBL" id="SDN21798.1"/>
    </source>
</evidence>
<dbReference type="RefSeq" id="WP_091716147.1">
    <property type="nucleotide sequence ID" value="NZ_FNHS01000006.1"/>
</dbReference>
<reference evidence="3" key="1">
    <citation type="submission" date="2016-10" db="EMBL/GenBank/DDBJ databases">
        <authorList>
            <person name="Varghese N."/>
            <person name="Submissions S."/>
        </authorList>
    </citation>
    <scope>NUCLEOTIDE SEQUENCE [LARGE SCALE GENOMIC DNA]</scope>
    <source>
        <strain evidence="3">BL47</strain>
    </source>
</reference>
<organism evidence="2 3">
    <name type="scientific">Methylobacterium phyllostachyos</name>
    <dbReference type="NCBI Taxonomy" id="582672"/>
    <lineage>
        <taxon>Bacteria</taxon>
        <taxon>Pseudomonadati</taxon>
        <taxon>Pseudomonadota</taxon>
        <taxon>Alphaproteobacteria</taxon>
        <taxon>Hyphomicrobiales</taxon>
        <taxon>Methylobacteriaceae</taxon>
        <taxon>Methylobacterium</taxon>
    </lineage>
</organism>
<dbReference type="AlphaFoldDB" id="A0A1G9ZKF9"/>
<accession>A0A1G9ZKF9</accession>
<keyword evidence="3" id="KW-1185">Reference proteome</keyword>
<feature type="compositionally biased region" description="Basic and acidic residues" evidence="1">
    <location>
        <begin position="11"/>
        <end position="21"/>
    </location>
</feature>
<dbReference type="STRING" id="582672.SAMN05216360_106313"/>
<gene>
    <name evidence="2" type="ORF">SAMN05216360_106313</name>
</gene>
<feature type="region of interest" description="Disordered" evidence="1">
    <location>
        <begin position="1"/>
        <end position="21"/>
    </location>
</feature>
<evidence type="ECO:0000256" key="1">
    <source>
        <dbReference type="SAM" id="MobiDB-lite"/>
    </source>
</evidence>
<sequence length="67" mass="7398">MKIVSANYADSLRRPGERDTGEASIVDTVREELLNFFGEGDDVLPRELAMLAQRLDYTGPALGDRVS</sequence>
<name>A0A1G9ZKF9_9HYPH</name>